<keyword evidence="3" id="KW-1003">Cell membrane</keyword>
<evidence type="ECO:0000256" key="1">
    <source>
        <dbReference type="ARBA" id="ARBA00004651"/>
    </source>
</evidence>
<evidence type="ECO:0000256" key="2">
    <source>
        <dbReference type="ARBA" id="ARBA00022448"/>
    </source>
</evidence>
<dbReference type="PANTHER" id="PTHR43227">
    <property type="entry name" value="BLL4140 PROTEIN"/>
    <property type="match status" value="1"/>
</dbReference>
<dbReference type="InterPro" id="IPR035906">
    <property type="entry name" value="MetI-like_sf"/>
</dbReference>
<reference evidence="9" key="1">
    <citation type="submission" date="2019-04" db="EMBL/GenBank/DDBJ databases">
        <title>Evolution of Biomass-Degrading Anaerobic Consortia Revealed by Metagenomics.</title>
        <authorList>
            <person name="Peng X."/>
        </authorList>
    </citation>
    <scope>NUCLEOTIDE SEQUENCE</scope>
    <source>
        <strain evidence="9">SIG311</strain>
    </source>
</reference>
<name>A0A927UC85_9FIRM</name>
<dbReference type="SUPFAM" id="SSF161098">
    <property type="entry name" value="MetI-like"/>
    <property type="match status" value="1"/>
</dbReference>
<dbReference type="GO" id="GO:0005886">
    <property type="term" value="C:plasma membrane"/>
    <property type="evidence" value="ECO:0007669"/>
    <property type="project" value="UniProtKB-SubCell"/>
</dbReference>
<feature type="transmembrane region" description="Helical" evidence="7">
    <location>
        <begin position="271"/>
        <end position="294"/>
    </location>
</feature>
<organism evidence="9 10">
    <name type="scientific">Pseudobutyrivibrio ruminis</name>
    <dbReference type="NCBI Taxonomy" id="46206"/>
    <lineage>
        <taxon>Bacteria</taxon>
        <taxon>Bacillati</taxon>
        <taxon>Bacillota</taxon>
        <taxon>Clostridia</taxon>
        <taxon>Lachnospirales</taxon>
        <taxon>Lachnospiraceae</taxon>
        <taxon>Pseudobutyrivibrio</taxon>
    </lineage>
</organism>
<dbReference type="Proteomes" id="UP000766246">
    <property type="component" value="Unassembled WGS sequence"/>
</dbReference>
<comment type="subcellular location">
    <subcellularLocation>
        <location evidence="1 7">Cell membrane</location>
        <topology evidence="1 7">Multi-pass membrane protein</topology>
    </subcellularLocation>
</comment>
<keyword evidence="4 7" id="KW-0812">Transmembrane</keyword>
<comment type="caution">
    <text evidence="9">The sequence shown here is derived from an EMBL/GenBank/DDBJ whole genome shotgun (WGS) entry which is preliminary data.</text>
</comment>
<feature type="transmembrane region" description="Helical" evidence="7">
    <location>
        <begin position="114"/>
        <end position="134"/>
    </location>
</feature>
<evidence type="ECO:0000256" key="6">
    <source>
        <dbReference type="ARBA" id="ARBA00023136"/>
    </source>
</evidence>
<accession>A0A927UC85</accession>
<dbReference type="InterPro" id="IPR000515">
    <property type="entry name" value="MetI-like"/>
</dbReference>
<feature type="transmembrane region" description="Helical" evidence="7">
    <location>
        <begin position="218"/>
        <end position="242"/>
    </location>
</feature>
<sequence length="304" mass="34126">MGGYMGKLISRNKVLLIMLVPALIYVIVFSYIPMAGIVLAFKNYRYADGIFGSPWVGLDNFKFLFVSNKVWQLTRNTLLYNIAFIIFGMIFEVGFAIILSELNNKVFKKFAQGFMFLPYFISWVVVSTIMLNIFGDNGVLNSILLSAGGEKYSIYSNTALWPIIMVCVRLWKQTGYGTVIYLAAIAGISQDLYEAASIDGANVWQKIRYITLPSLKPTVMIMTLLALGNIFRGDFGMFYQLVGSNQLLLKSSDILDTYIYRLLLTTPDVGMTAAAGLYQSLLCFVTIITANWIVKKIAPDYTLF</sequence>
<feature type="transmembrane region" description="Helical" evidence="7">
    <location>
        <begin position="14"/>
        <end position="41"/>
    </location>
</feature>
<dbReference type="CDD" id="cd06261">
    <property type="entry name" value="TM_PBP2"/>
    <property type="match status" value="1"/>
</dbReference>
<evidence type="ECO:0000313" key="10">
    <source>
        <dbReference type="Proteomes" id="UP000766246"/>
    </source>
</evidence>
<dbReference type="Gene3D" id="1.10.3720.10">
    <property type="entry name" value="MetI-like"/>
    <property type="match status" value="1"/>
</dbReference>
<keyword evidence="5 7" id="KW-1133">Transmembrane helix</keyword>
<comment type="similarity">
    <text evidence="7">Belongs to the binding-protein-dependent transport system permease family.</text>
</comment>
<evidence type="ECO:0000259" key="8">
    <source>
        <dbReference type="PROSITE" id="PS50928"/>
    </source>
</evidence>
<dbReference type="InterPro" id="IPR050809">
    <property type="entry name" value="UgpAE/MalFG_permease"/>
</dbReference>
<dbReference type="GO" id="GO:0055085">
    <property type="term" value="P:transmembrane transport"/>
    <property type="evidence" value="ECO:0007669"/>
    <property type="project" value="InterPro"/>
</dbReference>
<evidence type="ECO:0000313" key="9">
    <source>
        <dbReference type="EMBL" id="MBE5920991.1"/>
    </source>
</evidence>
<dbReference type="PROSITE" id="PS50928">
    <property type="entry name" value="ABC_TM1"/>
    <property type="match status" value="1"/>
</dbReference>
<evidence type="ECO:0000256" key="4">
    <source>
        <dbReference type="ARBA" id="ARBA00022692"/>
    </source>
</evidence>
<evidence type="ECO:0000256" key="5">
    <source>
        <dbReference type="ARBA" id="ARBA00022989"/>
    </source>
</evidence>
<dbReference type="Pfam" id="PF00528">
    <property type="entry name" value="BPD_transp_1"/>
    <property type="match status" value="1"/>
</dbReference>
<gene>
    <name evidence="9" type="ORF">E7272_14310</name>
</gene>
<evidence type="ECO:0000256" key="3">
    <source>
        <dbReference type="ARBA" id="ARBA00022475"/>
    </source>
</evidence>
<protein>
    <submittedName>
        <fullName evidence="9">Sugar ABC transporter permease</fullName>
    </submittedName>
</protein>
<keyword evidence="2 7" id="KW-0813">Transport</keyword>
<dbReference type="EMBL" id="SVER01000070">
    <property type="protein sequence ID" value="MBE5920991.1"/>
    <property type="molecule type" value="Genomic_DNA"/>
</dbReference>
<feature type="transmembrane region" description="Helical" evidence="7">
    <location>
        <begin position="78"/>
        <end position="102"/>
    </location>
</feature>
<feature type="domain" description="ABC transmembrane type-1" evidence="8">
    <location>
        <begin position="74"/>
        <end position="290"/>
    </location>
</feature>
<evidence type="ECO:0000256" key="7">
    <source>
        <dbReference type="RuleBase" id="RU363032"/>
    </source>
</evidence>
<dbReference type="PANTHER" id="PTHR43227:SF11">
    <property type="entry name" value="BLL4140 PROTEIN"/>
    <property type="match status" value="1"/>
</dbReference>
<dbReference type="AlphaFoldDB" id="A0A927UC85"/>
<proteinExistence type="inferred from homology"/>
<keyword evidence="6 7" id="KW-0472">Membrane</keyword>